<dbReference type="Pfam" id="PF00528">
    <property type="entry name" value="BPD_transp_1"/>
    <property type="match status" value="1"/>
</dbReference>
<dbReference type="NCBIfam" id="TIGR01726">
    <property type="entry name" value="HEQRo_perm_3TM"/>
    <property type="match status" value="1"/>
</dbReference>
<dbReference type="PANTHER" id="PTHR30614">
    <property type="entry name" value="MEMBRANE COMPONENT OF AMINO ACID ABC TRANSPORTER"/>
    <property type="match status" value="1"/>
</dbReference>
<dbReference type="InterPro" id="IPR035906">
    <property type="entry name" value="MetI-like_sf"/>
</dbReference>
<dbReference type="InterPro" id="IPR043429">
    <property type="entry name" value="ArtM/GltK/GlnP/TcyL/YhdX-like"/>
</dbReference>
<evidence type="ECO:0000313" key="12">
    <source>
        <dbReference type="EMBL" id="CAH6635749.1"/>
    </source>
</evidence>
<keyword evidence="5" id="KW-0997">Cell inner membrane</keyword>
<evidence type="ECO:0000256" key="7">
    <source>
        <dbReference type="ARBA" id="ARBA00022970"/>
    </source>
</evidence>
<feature type="domain" description="ABC transmembrane type-1" evidence="11">
    <location>
        <begin position="28"/>
        <end position="218"/>
    </location>
</feature>
<feature type="transmembrane region" description="Helical" evidence="10">
    <location>
        <begin position="195"/>
        <end position="218"/>
    </location>
</feature>
<evidence type="ECO:0000259" key="11">
    <source>
        <dbReference type="PROSITE" id="PS50928"/>
    </source>
</evidence>
<feature type="transmembrane region" description="Helical" evidence="10">
    <location>
        <begin position="154"/>
        <end position="175"/>
    </location>
</feature>
<evidence type="ECO:0000256" key="10">
    <source>
        <dbReference type="RuleBase" id="RU363032"/>
    </source>
</evidence>
<dbReference type="RefSeq" id="WP_149461644.1">
    <property type="nucleotide sequence ID" value="NZ_CALSBS010000002.1"/>
</dbReference>
<name>A0ABM9F4T5_9ENTR</name>
<evidence type="ECO:0000256" key="5">
    <source>
        <dbReference type="ARBA" id="ARBA00022519"/>
    </source>
</evidence>
<feature type="transmembrane region" description="Helical" evidence="10">
    <location>
        <begin position="64"/>
        <end position="85"/>
    </location>
</feature>
<evidence type="ECO:0000313" key="13">
    <source>
        <dbReference type="Proteomes" id="UP001152651"/>
    </source>
</evidence>
<organism evidence="12 13">
    <name type="scientific">Pseudocitrobacter vendiensis</name>
    <dbReference type="NCBI Taxonomy" id="2488306"/>
    <lineage>
        <taxon>Bacteria</taxon>
        <taxon>Pseudomonadati</taxon>
        <taxon>Pseudomonadota</taxon>
        <taxon>Gammaproteobacteria</taxon>
        <taxon>Enterobacterales</taxon>
        <taxon>Enterobacteriaceae</taxon>
        <taxon>Pseudocitrobacter</taxon>
    </lineage>
</organism>
<proteinExistence type="inferred from homology"/>
<evidence type="ECO:0000256" key="8">
    <source>
        <dbReference type="ARBA" id="ARBA00022989"/>
    </source>
</evidence>
<keyword evidence="13" id="KW-1185">Reference proteome</keyword>
<dbReference type="EMBL" id="CALSBS010000002">
    <property type="protein sequence ID" value="CAH6635749.1"/>
    <property type="molecule type" value="Genomic_DNA"/>
</dbReference>
<evidence type="ECO:0000256" key="2">
    <source>
        <dbReference type="ARBA" id="ARBA00010072"/>
    </source>
</evidence>
<dbReference type="Proteomes" id="UP001152651">
    <property type="component" value="Unassembled WGS sequence"/>
</dbReference>
<dbReference type="PROSITE" id="PS50928">
    <property type="entry name" value="ABC_TM1"/>
    <property type="match status" value="1"/>
</dbReference>
<dbReference type="Gene3D" id="1.10.3720.10">
    <property type="entry name" value="MetI-like"/>
    <property type="match status" value="1"/>
</dbReference>
<dbReference type="CDD" id="cd06261">
    <property type="entry name" value="TM_PBP2"/>
    <property type="match status" value="1"/>
</dbReference>
<evidence type="ECO:0000256" key="3">
    <source>
        <dbReference type="ARBA" id="ARBA00022448"/>
    </source>
</evidence>
<comment type="caution">
    <text evidence="12">The sequence shown here is derived from an EMBL/GenBank/DDBJ whole genome shotgun (WGS) entry which is preliminary data.</text>
</comment>
<dbReference type="SUPFAM" id="SSF161098">
    <property type="entry name" value="MetI-like"/>
    <property type="match status" value="1"/>
</dbReference>
<reference evidence="12" key="1">
    <citation type="submission" date="2022-05" db="EMBL/GenBank/DDBJ databases">
        <authorList>
            <person name="Blom J."/>
        </authorList>
    </citation>
    <scope>NUCLEOTIDE SEQUENCE</scope>
    <source>
        <strain evidence="12">Type strain: CPO20170097</strain>
    </source>
</reference>
<dbReference type="InterPro" id="IPR000515">
    <property type="entry name" value="MetI-like"/>
</dbReference>
<comment type="similarity">
    <text evidence="2">Belongs to the binding-protein-dependent transport system permease family. HisMQ subfamily.</text>
</comment>
<accession>A0ABM9F4T5</accession>
<keyword evidence="3 10" id="KW-0813">Transport</keyword>
<keyword evidence="7" id="KW-0029">Amino-acid transport</keyword>
<evidence type="ECO:0000256" key="9">
    <source>
        <dbReference type="ARBA" id="ARBA00023136"/>
    </source>
</evidence>
<dbReference type="PANTHER" id="PTHR30614:SF21">
    <property type="entry name" value="AMINO ACID ABC TRANSPORTER PERMEASE"/>
    <property type="match status" value="1"/>
</dbReference>
<feature type="transmembrane region" description="Helical" evidence="10">
    <location>
        <begin position="97"/>
        <end position="121"/>
    </location>
</feature>
<keyword evidence="4" id="KW-1003">Cell membrane</keyword>
<keyword evidence="6 10" id="KW-0812">Transmembrane</keyword>
<evidence type="ECO:0000256" key="1">
    <source>
        <dbReference type="ARBA" id="ARBA00004429"/>
    </source>
</evidence>
<comment type="subcellular location">
    <subcellularLocation>
        <location evidence="1">Cell inner membrane</location>
        <topology evidence="1">Multi-pass membrane protein</topology>
    </subcellularLocation>
    <subcellularLocation>
        <location evidence="10">Cell membrane</location>
        <topology evidence="10">Multi-pass membrane protein</topology>
    </subcellularLocation>
</comment>
<feature type="transmembrane region" description="Helical" evidence="10">
    <location>
        <begin position="28"/>
        <end position="52"/>
    </location>
</feature>
<keyword evidence="8 10" id="KW-1133">Transmembrane helix</keyword>
<gene>
    <name evidence="12" type="ORF">FBBNIHIM_02820</name>
</gene>
<keyword evidence="9 10" id="KW-0472">Membrane</keyword>
<protein>
    <submittedName>
        <fullName evidence="12">Amino acid ABC transporter membrane protein 2, PAAT family</fullName>
    </submittedName>
</protein>
<evidence type="ECO:0000256" key="6">
    <source>
        <dbReference type="ARBA" id="ARBA00022692"/>
    </source>
</evidence>
<dbReference type="InterPro" id="IPR010065">
    <property type="entry name" value="AA_ABC_transptr_permease_3TM"/>
</dbReference>
<sequence length="229" mass="24920">MDANLAVIIDNLDYLLWGRLMDGEPGGVVLTLMMALGAGALALPGGIVLACLAWRYDGVVRKLLYLWAEIIRGIPLIFVIFWLWYLLPMLTGSDLPGALTVTLALAWFTAASVMHSVLAGLRSLSEGQYEAALTQGFSAGQSLRFILLPQVLKNVMPSLLGIFIGLLKDTSLAFIVNVPELTTVAGQVNNRVQIYPMAIFIFVGLVYYLLCAALGLLAKRWQPGRYSST</sequence>
<evidence type="ECO:0000256" key="4">
    <source>
        <dbReference type="ARBA" id="ARBA00022475"/>
    </source>
</evidence>